<proteinExistence type="predicted"/>
<gene>
    <name evidence="1" type="ORF">CFT61_07480</name>
</gene>
<evidence type="ECO:0000313" key="2">
    <source>
        <dbReference type="Proteomes" id="UP000215155"/>
    </source>
</evidence>
<evidence type="ECO:0000313" key="1">
    <source>
        <dbReference type="EMBL" id="OXL44194.1"/>
    </source>
</evidence>
<accession>A0AA91TK42</accession>
<dbReference type="AlphaFoldDB" id="A0AA91TK42"/>
<dbReference type="EMBL" id="NMPZ01000009">
    <property type="protein sequence ID" value="OXL44194.1"/>
    <property type="molecule type" value="Genomic_DNA"/>
</dbReference>
<reference evidence="1 2" key="1">
    <citation type="submission" date="2017-07" db="EMBL/GenBank/DDBJ databases">
        <title>Draft genome sequence of Prevotella copri isolated from the gut of healthy adult Indian.</title>
        <authorList>
            <person name="Das B."/>
            <person name="Bag S."/>
            <person name="Ghosh T.S."/>
        </authorList>
    </citation>
    <scope>NUCLEOTIDE SEQUENCE [LARGE SCALE GENOMIC DNA]</scope>
    <source>
        <strain evidence="1 2">Indica</strain>
    </source>
</reference>
<dbReference type="Proteomes" id="UP000215155">
    <property type="component" value="Unassembled WGS sequence"/>
</dbReference>
<sequence length="92" mass="10684">MKMIWVDCQVIMLCVPKVDGVENEESMWKHSPKSKPPCQVRLLLLPICVPSHNFFRNFMAKNFVDSIIIVTFAESYPYWKLQLGEGGMDIYT</sequence>
<protein>
    <submittedName>
        <fullName evidence="1">Uncharacterized protein</fullName>
    </submittedName>
</protein>
<name>A0AA91TK42_9BACT</name>
<comment type="caution">
    <text evidence="1">The sequence shown here is derived from an EMBL/GenBank/DDBJ whole genome shotgun (WGS) entry which is preliminary data.</text>
</comment>
<organism evidence="1 2">
    <name type="scientific">Segatella copri</name>
    <dbReference type="NCBI Taxonomy" id="165179"/>
    <lineage>
        <taxon>Bacteria</taxon>
        <taxon>Pseudomonadati</taxon>
        <taxon>Bacteroidota</taxon>
        <taxon>Bacteroidia</taxon>
        <taxon>Bacteroidales</taxon>
        <taxon>Prevotellaceae</taxon>
        <taxon>Segatella</taxon>
    </lineage>
</organism>